<dbReference type="GO" id="GO:0016757">
    <property type="term" value="F:glycosyltransferase activity"/>
    <property type="evidence" value="ECO:0007669"/>
    <property type="project" value="InterPro"/>
</dbReference>
<dbReference type="EMBL" id="JACVVX010000018">
    <property type="protein sequence ID" value="MBD0417555.1"/>
    <property type="molecule type" value="Genomic_DNA"/>
</dbReference>
<dbReference type="Proteomes" id="UP000643405">
    <property type="component" value="Unassembled WGS sequence"/>
</dbReference>
<accession>A0A8J6PSE9</accession>
<dbReference type="InterPro" id="IPR001296">
    <property type="entry name" value="Glyco_trans_1"/>
</dbReference>
<dbReference type="AlphaFoldDB" id="A0A8J6PSE9"/>
<name>A0A8J6PSE9_9HYPH</name>
<dbReference type="PANTHER" id="PTHR46401:SF9">
    <property type="entry name" value="MANNOSYLTRANSFERASE A"/>
    <property type="match status" value="1"/>
</dbReference>
<reference evidence="2" key="1">
    <citation type="submission" date="2020-09" db="EMBL/GenBank/DDBJ databases">
        <title>Genome seq and assembly of Tianweitania sp.</title>
        <authorList>
            <person name="Chhetri G."/>
        </authorList>
    </citation>
    <scope>NUCLEOTIDE SEQUENCE</scope>
    <source>
        <strain evidence="2">Rool2</strain>
    </source>
</reference>
<dbReference type="Pfam" id="PF00534">
    <property type="entry name" value="Glycos_transf_1"/>
    <property type="match status" value="1"/>
</dbReference>
<sequence length="439" mass="48739">MTVPPIVFDVTQLLTRAGSPHITGIDRVERAWLEMLVHSNLPVYYLFERRRKVAILDASAGPFMLALIRGEGVDSLPLLSRFIMRVRAFERSKDRLNPFLQFAARGIMRLHSPRRVVRTAIMRSALGGPVALENLTAVSRLIARTFPNGGWYVSVSQRLPSKGMFSSFETAGLKSVMMIHDTIPLNFPEYCVAGAPEEMGVFVRLLAEYADIVLCNSQVTADDFVSHAVSSTGVEPKGRIVVAHLGLHPPKTVANDDHSILPSGVDPKRPIFMILGTIEPRKNHAFLLDVWDRMASRMSAEDMPQLIIAGAWGWKIDDFRKRVEKSPLYGRCVVVVEQPDDETVATLLKHTQALLMPSVAEGYGLPVLEAARDGIAVIAPPLKIYSEIVGDYPIYCELNDPDGWIEQILAFKGKPKRLVAPPIPTWQAHFDKVTKAMAC</sequence>
<protein>
    <submittedName>
        <fullName evidence="2">Glycosyltransferase</fullName>
    </submittedName>
</protein>
<feature type="domain" description="Glycosyl transferase family 1" evidence="1">
    <location>
        <begin position="264"/>
        <end position="411"/>
    </location>
</feature>
<evidence type="ECO:0000313" key="2">
    <source>
        <dbReference type="EMBL" id="MBD0417555.1"/>
    </source>
</evidence>
<dbReference type="SUPFAM" id="SSF53756">
    <property type="entry name" value="UDP-Glycosyltransferase/glycogen phosphorylase"/>
    <property type="match status" value="1"/>
</dbReference>
<evidence type="ECO:0000313" key="3">
    <source>
        <dbReference type="Proteomes" id="UP000643405"/>
    </source>
</evidence>
<comment type="caution">
    <text evidence="2">The sequence shown here is derived from an EMBL/GenBank/DDBJ whole genome shotgun (WGS) entry which is preliminary data.</text>
</comment>
<dbReference type="PANTHER" id="PTHR46401">
    <property type="entry name" value="GLYCOSYLTRANSFERASE WBBK-RELATED"/>
    <property type="match status" value="1"/>
</dbReference>
<evidence type="ECO:0000259" key="1">
    <source>
        <dbReference type="Pfam" id="PF00534"/>
    </source>
</evidence>
<dbReference type="Gene3D" id="3.40.50.2000">
    <property type="entry name" value="Glycogen Phosphorylase B"/>
    <property type="match status" value="1"/>
</dbReference>
<keyword evidence="3" id="KW-1185">Reference proteome</keyword>
<organism evidence="2 3">
    <name type="scientific">Oryzicola mucosus</name>
    <dbReference type="NCBI Taxonomy" id="2767425"/>
    <lineage>
        <taxon>Bacteria</taxon>
        <taxon>Pseudomonadati</taxon>
        <taxon>Pseudomonadota</taxon>
        <taxon>Alphaproteobacteria</taxon>
        <taxon>Hyphomicrobiales</taxon>
        <taxon>Phyllobacteriaceae</taxon>
        <taxon>Oryzicola</taxon>
    </lineage>
</organism>
<gene>
    <name evidence="2" type="ORF">ICI42_23255</name>
</gene>
<dbReference type="RefSeq" id="WP_188166994.1">
    <property type="nucleotide sequence ID" value="NZ_JACVVX010000018.1"/>
</dbReference>
<proteinExistence type="predicted"/>